<protein>
    <submittedName>
        <fullName evidence="1">Uncharacterized protein</fullName>
    </submittedName>
</protein>
<organism evidence="1 2">
    <name type="scientific">Stylosanthes scabra</name>
    <dbReference type="NCBI Taxonomy" id="79078"/>
    <lineage>
        <taxon>Eukaryota</taxon>
        <taxon>Viridiplantae</taxon>
        <taxon>Streptophyta</taxon>
        <taxon>Embryophyta</taxon>
        <taxon>Tracheophyta</taxon>
        <taxon>Spermatophyta</taxon>
        <taxon>Magnoliopsida</taxon>
        <taxon>eudicotyledons</taxon>
        <taxon>Gunneridae</taxon>
        <taxon>Pentapetalae</taxon>
        <taxon>rosids</taxon>
        <taxon>fabids</taxon>
        <taxon>Fabales</taxon>
        <taxon>Fabaceae</taxon>
        <taxon>Papilionoideae</taxon>
        <taxon>50 kb inversion clade</taxon>
        <taxon>dalbergioids sensu lato</taxon>
        <taxon>Dalbergieae</taxon>
        <taxon>Pterocarpus clade</taxon>
        <taxon>Stylosanthes</taxon>
    </lineage>
</organism>
<feature type="non-terminal residue" evidence="1">
    <location>
        <position position="82"/>
    </location>
</feature>
<evidence type="ECO:0000313" key="1">
    <source>
        <dbReference type="EMBL" id="MED6126952.1"/>
    </source>
</evidence>
<sequence length="82" mass="9052">MHKSTHLHSETEQVSFFIDIEITLENGIVTNFTAIELSGRPSAIRQRYAWLRRVLASGVLVRSEASTKAAVGDGFRHRGGNG</sequence>
<gene>
    <name evidence="1" type="ORF">PIB30_083419</name>
</gene>
<dbReference type="EMBL" id="JASCZI010031526">
    <property type="protein sequence ID" value="MED6126952.1"/>
    <property type="molecule type" value="Genomic_DNA"/>
</dbReference>
<evidence type="ECO:0000313" key="2">
    <source>
        <dbReference type="Proteomes" id="UP001341840"/>
    </source>
</evidence>
<name>A0ABU6RS94_9FABA</name>
<dbReference type="Proteomes" id="UP001341840">
    <property type="component" value="Unassembled WGS sequence"/>
</dbReference>
<keyword evidence="2" id="KW-1185">Reference proteome</keyword>
<comment type="caution">
    <text evidence="1">The sequence shown here is derived from an EMBL/GenBank/DDBJ whole genome shotgun (WGS) entry which is preliminary data.</text>
</comment>
<accession>A0ABU6RS94</accession>
<proteinExistence type="predicted"/>
<reference evidence="1 2" key="1">
    <citation type="journal article" date="2023" name="Plants (Basel)">
        <title>Bridging the Gap: Combining Genomics and Transcriptomics Approaches to Understand Stylosanthes scabra, an Orphan Legume from the Brazilian Caatinga.</title>
        <authorList>
            <person name="Ferreira-Neto J.R.C."/>
            <person name="da Silva M.D."/>
            <person name="Binneck E."/>
            <person name="de Melo N.F."/>
            <person name="da Silva R.H."/>
            <person name="de Melo A.L.T.M."/>
            <person name="Pandolfi V."/>
            <person name="Bustamante F.O."/>
            <person name="Brasileiro-Vidal A.C."/>
            <person name="Benko-Iseppon A.M."/>
        </authorList>
    </citation>
    <scope>NUCLEOTIDE SEQUENCE [LARGE SCALE GENOMIC DNA]</scope>
    <source>
        <tissue evidence="1">Leaves</tissue>
    </source>
</reference>